<dbReference type="PROSITE" id="PS51077">
    <property type="entry name" value="HTH_ICLR"/>
    <property type="match status" value="1"/>
</dbReference>
<dbReference type="PANTHER" id="PTHR30136">
    <property type="entry name" value="HELIX-TURN-HELIX TRANSCRIPTIONAL REGULATOR, ICLR FAMILY"/>
    <property type="match status" value="1"/>
</dbReference>
<dbReference type="Pfam" id="PF09339">
    <property type="entry name" value="HTH_IclR"/>
    <property type="match status" value="1"/>
</dbReference>
<accession>A0A2Z6IAI4</accession>
<evidence type="ECO:0000256" key="1">
    <source>
        <dbReference type="ARBA" id="ARBA00023015"/>
    </source>
</evidence>
<dbReference type="GO" id="GO:0003677">
    <property type="term" value="F:DNA binding"/>
    <property type="evidence" value="ECO:0007669"/>
    <property type="project" value="UniProtKB-KW"/>
</dbReference>
<dbReference type="Pfam" id="PF01614">
    <property type="entry name" value="IclR_C"/>
    <property type="match status" value="1"/>
</dbReference>
<dbReference type="Proteomes" id="UP000271003">
    <property type="component" value="Chromosome"/>
</dbReference>
<evidence type="ECO:0000256" key="2">
    <source>
        <dbReference type="ARBA" id="ARBA00023125"/>
    </source>
</evidence>
<dbReference type="InterPro" id="IPR005471">
    <property type="entry name" value="Tscrpt_reg_IclR_N"/>
</dbReference>
<dbReference type="AlphaFoldDB" id="A0A2Z6IAI4"/>
<dbReference type="PROSITE" id="PS51078">
    <property type="entry name" value="ICLR_ED"/>
    <property type="match status" value="1"/>
</dbReference>
<dbReference type="PANTHER" id="PTHR30136:SF24">
    <property type="entry name" value="HTH-TYPE TRANSCRIPTIONAL REPRESSOR ALLR"/>
    <property type="match status" value="1"/>
</dbReference>
<proteinExistence type="predicted"/>
<name>A0A2Z6IAI4_9BURK</name>
<gene>
    <name evidence="6" type="ORF">SUTMEG_14220</name>
</gene>
<dbReference type="InterPro" id="IPR036388">
    <property type="entry name" value="WH-like_DNA-bd_sf"/>
</dbReference>
<dbReference type="Gene3D" id="1.10.10.10">
    <property type="entry name" value="Winged helix-like DNA-binding domain superfamily/Winged helix DNA-binding domain"/>
    <property type="match status" value="1"/>
</dbReference>
<evidence type="ECO:0008006" key="8">
    <source>
        <dbReference type="Google" id="ProtNLM"/>
    </source>
</evidence>
<feature type="domain" description="IclR-ED" evidence="5">
    <location>
        <begin position="57"/>
        <end position="238"/>
    </location>
</feature>
<dbReference type="InterPro" id="IPR036390">
    <property type="entry name" value="WH_DNA-bd_sf"/>
</dbReference>
<dbReference type="SUPFAM" id="SSF55781">
    <property type="entry name" value="GAF domain-like"/>
    <property type="match status" value="1"/>
</dbReference>
<evidence type="ECO:0000256" key="3">
    <source>
        <dbReference type="ARBA" id="ARBA00023163"/>
    </source>
</evidence>
<dbReference type="InterPro" id="IPR014757">
    <property type="entry name" value="Tscrpt_reg_IclR_C"/>
</dbReference>
<dbReference type="InterPro" id="IPR029016">
    <property type="entry name" value="GAF-like_dom_sf"/>
</dbReference>
<organism evidence="6 7">
    <name type="scientific">Sutterella megalosphaeroides</name>
    <dbReference type="NCBI Taxonomy" id="2494234"/>
    <lineage>
        <taxon>Bacteria</taxon>
        <taxon>Pseudomonadati</taxon>
        <taxon>Pseudomonadota</taxon>
        <taxon>Betaproteobacteria</taxon>
        <taxon>Burkholderiales</taxon>
        <taxon>Sutterellaceae</taxon>
        <taxon>Sutterella</taxon>
    </lineage>
</organism>
<keyword evidence="1" id="KW-0805">Transcription regulation</keyword>
<dbReference type="GO" id="GO:0045892">
    <property type="term" value="P:negative regulation of DNA-templated transcription"/>
    <property type="evidence" value="ECO:0007669"/>
    <property type="project" value="TreeGrafter"/>
</dbReference>
<evidence type="ECO:0000313" key="6">
    <source>
        <dbReference type="EMBL" id="BBF23531.1"/>
    </source>
</evidence>
<evidence type="ECO:0000259" key="4">
    <source>
        <dbReference type="PROSITE" id="PS51077"/>
    </source>
</evidence>
<keyword evidence="3" id="KW-0804">Transcription</keyword>
<dbReference type="EMBL" id="AP018786">
    <property type="protein sequence ID" value="BBF23531.1"/>
    <property type="molecule type" value="Genomic_DNA"/>
</dbReference>
<dbReference type="SUPFAM" id="SSF46785">
    <property type="entry name" value="Winged helix' DNA-binding domain"/>
    <property type="match status" value="1"/>
</dbReference>
<protein>
    <recommendedName>
        <fullName evidence="8">IclR family transcriptional regulator</fullName>
    </recommendedName>
</protein>
<dbReference type="GO" id="GO:0003700">
    <property type="term" value="F:DNA-binding transcription factor activity"/>
    <property type="evidence" value="ECO:0007669"/>
    <property type="project" value="TreeGrafter"/>
</dbReference>
<keyword evidence="7" id="KW-1185">Reference proteome</keyword>
<evidence type="ECO:0000313" key="7">
    <source>
        <dbReference type="Proteomes" id="UP000271003"/>
    </source>
</evidence>
<dbReference type="KEGG" id="sutt:SUTMEG_14220"/>
<dbReference type="InterPro" id="IPR050707">
    <property type="entry name" value="HTH_MetabolicPath_Reg"/>
</dbReference>
<dbReference type="Gene3D" id="3.30.450.40">
    <property type="match status" value="1"/>
</dbReference>
<sequence>MEILELAASTREGIRLSDVAAGLGIPVSTAYRLLAEMRRVGMLEAANGRGRHTLSAAFAGLGRAAELNEARFASAEPYASAAADRLGETIYLTEMKGRVVSLVGFRRPSTGEGLHPGNAFPVHASAAGKILWSFRNDDELKLELERPHTKFRTTTHVDPEEIRAELERVRRRGFGVHDEEWDEGVYTMAVPIFAGRRIPAFAVGVIAEKERLLASFSEQAVFETLCDLRDELEKHWTP</sequence>
<feature type="domain" description="HTH iclR-type" evidence="4">
    <location>
        <begin position="1"/>
        <end position="56"/>
    </location>
</feature>
<keyword evidence="2" id="KW-0238">DNA-binding</keyword>
<evidence type="ECO:0000259" key="5">
    <source>
        <dbReference type="PROSITE" id="PS51078"/>
    </source>
</evidence>
<reference evidence="6 7" key="1">
    <citation type="journal article" date="2018" name="Int. J. Syst. Evol. Microbiol.">
        <title>Mesosutterella multiformis gen. nov., sp. nov., a member of the family Sutterellaceae and Sutterella megalosphaeroides sp. nov., isolated from human faeces.</title>
        <authorList>
            <person name="Sakamoto M."/>
            <person name="Ikeyama N."/>
            <person name="Kunihiro T."/>
            <person name="Iino T."/>
            <person name="Yuki M."/>
            <person name="Ohkuma M."/>
        </authorList>
    </citation>
    <scope>NUCLEOTIDE SEQUENCE [LARGE SCALE GENOMIC DNA]</scope>
    <source>
        <strain evidence="6 7">6FBBBH3</strain>
    </source>
</reference>